<feature type="transmembrane region" description="Helical" evidence="1">
    <location>
        <begin position="62"/>
        <end position="83"/>
    </location>
</feature>
<sequence>MKLTITIFLLILIALSIQTYFLNGESHSDEAVCFGALITIDILLILIYVFDNENLVYRRVIGTLLVCCIIISNIFYLFFLYMMELDKAFKN</sequence>
<feature type="transmembrane region" description="Helical" evidence="1">
    <location>
        <begin position="32"/>
        <end position="50"/>
    </location>
</feature>
<proteinExistence type="predicted"/>
<name>A0ABP7GDA9_9FLAO</name>
<dbReference type="EMBL" id="BAABDU010000002">
    <property type="protein sequence ID" value="GAA3757750.1"/>
    <property type="molecule type" value="Genomic_DNA"/>
</dbReference>
<keyword evidence="1" id="KW-1133">Transmembrane helix</keyword>
<accession>A0ABP7GDA9</accession>
<keyword evidence="1" id="KW-0472">Membrane</keyword>
<evidence type="ECO:0000256" key="1">
    <source>
        <dbReference type="SAM" id="Phobius"/>
    </source>
</evidence>
<gene>
    <name evidence="2" type="ORF">GCM10022423_05160</name>
</gene>
<evidence type="ECO:0000313" key="3">
    <source>
        <dbReference type="Proteomes" id="UP001500748"/>
    </source>
</evidence>
<dbReference type="Proteomes" id="UP001500748">
    <property type="component" value="Unassembled WGS sequence"/>
</dbReference>
<keyword evidence="3" id="KW-1185">Reference proteome</keyword>
<reference evidence="3" key="1">
    <citation type="journal article" date="2019" name="Int. J. Syst. Evol. Microbiol.">
        <title>The Global Catalogue of Microorganisms (GCM) 10K type strain sequencing project: providing services to taxonomists for standard genome sequencing and annotation.</title>
        <authorList>
            <consortium name="The Broad Institute Genomics Platform"/>
            <consortium name="The Broad Institute Genome Sequencing Center for Infectious Disease"/>
            <person name="Wu L."/>
            <person name="Ma J."/>
        </authorList>
    </citation>
    <scope>NUCLEOTIDE SEQUENCE [LARGE SCALE GENOMIC DNA]</scope>
    <source>
        <strain evidence="3">JCM 17337</strain>
    </source>
</reference>
<keyword evidence="1" id="KW-0812">Transmembrane</keyword>
<organism evidence="2 3">
    <name type="scientific">Flavobacterium ginsengiterrae</name>
    <dbReference type="NCBI Taxonomy" id="871695"/>
    <lineage>
        <taxon>Bacteria</taxon>
        <taxon>Pseudomonadati</taxon>
        <taxon>Bacteroidota</taxon>
        <taxon>Flavobacteriia</taxon>
        <taxon>Flavobacteriales</taxon>
        <taxon>Flavobacteriaceae</taxon>
        <taxon>Flavobacterium</taxon>
    </lineage>
</organism>
<protein>
    <submittedName>
        <fullName evidence="2">Uncharacterized protein</fullName>
    </submittedName>
</protein>
<evidence type="ECO:0000313" key="2">
    <source>
        <dbReference type="EMBL" id="GAA3757750.1"/>
    </source>
</evidence>
<comment type="caution">
    <text evidence="2">The sequence shown here is derived from an EMBL/GenBank/DDBJ whole genome shotgun (WGS) entry which is preliminary data.</text>
</comment>